<keyword evidence="3" id="KW-1185">Reference proteome</keyword>
<evidence type="ECO:0000313" key="2">
    <source>
        <dbReference type="EMBL" id="RLL09781.1"/>
    </source>
</evidence>
<accession>A0A498CU01</accession>
<sequence length="390" mass="42190">MRSYYLMSAKESYLIQPVIGVVLVVIAAALLLREGNWLEGRLVVKARPWQNWYLVAMAGADAFLCLLLVIAICAGGAFYAVFGGAFSGLGAVLGVALMELAFKACQFFCLLRTRRAGFIFALLGGPLLLTTLLSAACPAVLVFPATIAVLIFHYYCVLCGANRFYCLPPKLPPAPDDAQTGEHDAAWEFTALSERLNRYSGLRASIAPLVIGGPEPAAIIPPPAVEELTEEEAARLAAEASPEEESDEACGPADDAEPVLVTGPLDDAEMPILPEEHALWARYRAHETLEPCAVTVLLEPDALPETVPDDLLAGSGLPRFLQNDARMQKLARRCWKKALADLRGYAAPPRGGAASGEARLRGRNQVWMVLRLQENPDPPHRAEAELHLNE</sequence>
<feature type="transmembrane region" description="Helical" evidence="1">
    <location>
        <begin position="85"/>
        <end position="104"/>
    </location>
</feature>
<keyword evidence="1" id="KW-0472">Membrane</keyword>
<feature type="transmembrane region" description="Helical" evidence="1">
    <location>
        <begin position="12"/>
        <end position="32"/>
    </location>
</feature>
<dbReference type="EMBL" id="RCHT01000017">
    <property type="protein sequence ID" value="RLL09781.1"/>
    <property type="molecule type" value="Genomic_DNA"/>
</dbReference>
<dbReference type="Proteomes" id="UP000276301">
    <property type="component" value="Unassembled WGS sequence"/>
</dbReference>
<organism evidence="2 3">
    <name type="scientific">Anaerotruncus massiliensis</name>
    <name type="common">ex Liu et al. 2021</name>
    <dbReference type="NCBI Taxonomy" id="2321404"/>
    <lineage>
        <taxon>Bacteria</taxon>
        <taxon>Bacillati</taxon>
        <taxon>Bacillota</taxon>
        <taxon>Clostridia</taxon>
        <taxon>Eubacteriales</taxon>
        <taxon>Oscillospiraceae</taxon>
        <taxon>Anaerotruncus</taxon>
    </lineage>
</organism>
<feature type="transmembrane region" description="Helical" evidence="1">
    <location>
        <begin position="116"/>
        <end position="135"/>
    </location>
</feature>
<proteinExistence type="predicted"/>
<comment type="caution">
    <text evidence="2">The sequence shown here is derived from an EMBL/GenBank/DDBJ whole genome shotgun (WGS) entry which is preliminary data.</text>
</comment>
<feature type="transmembrane region" description="Helical" evidence="1">
    <location>
        <begin position="52"/>
        <end position="79"/>
    </location>
</feature>
<keyword evidence="1" id="KW-1133">Transmembrane helix</keyword>
<gene>
    <name evidence="2" type="ORF">D4A47_09720</name>
</gene>
<protein>
    <submittedName>
        <fullName evidence="2">Uncharacterized protein</fullName>
    </submittedName>
</protein>
<dbReference type="AlphaFoldDB" id="A0A498CU01"/>
<evidence type="ECO:0000256" key="1">
    <source>
        <dbReference type="SAM" id="Phobius"/>
    </source>
</evidence>
<feature type="transmembrane region" description="Helical" evidence="1">
    <location>
        <begin position="141"/>
        <end position="161"/>
    </location>
</feature>
<reference evidence="2 3" key="1">
    <citation type="submission" date="2018-10" db="EMBL/GenBank/DDBJ databases">
        <title>Anaerotruncus faecis sp. nov., isolated from human feces.</title>
        <authorList>
            <person name="Wang Y.-J."/>
        </authorList>
    </citation>
    <scope>NUCLEOTIDE SEQUENCE [LARGE SCALE GENOMIC DNA]</scope>
    <source>
        <strain evidence="2 3">22A2-44</strain>
    </source>
</reference>
<evidence type="ECO:0000313" key="3">
    <source>
        <dbReference type="Proteomes" id="UP000276301"/>
    </source>
</evidence>
<name>A0A498CU01_9FIRM</name>
<keyword evidence="1" id="KW-0812">Transmembrane</keyword>